<dbReference type="CDD" id="cd06170">
    <property type="entry name" value="LuxR_C_like"/>
    <property type="match status" value="1"/>
</dbReference>
<keyword evidence="10" id="KW-1185">Reference proteome</keyword>
<dbReference type="Gene3D" id="3.40.50.2300">
    <property type="match status" value="2"/>
</dbReference>
<keyword evidence="3" id="KW-0238">DNA-binding</keyword>
<dbReference type="SMART" id="SM00421">
    <property type="entry name" value="HTH_LUXR"/>
    <property type="match status" value="1"/>
</dbReference>
<dbReference type="InterPro" id="IPR000792">
    <property type="entry name" value="Tscrpt_reg_LuxR_C"/>
</dbReference>
<dbReference type="EMBL" id="BAABAQ010000005">
    <property type="protein sequence ID" value="GAA4192001.1"/>
    <property type="molecule type" value="Genomic_DNA"/>
</dbReference>
<dbReference type="PROSITE" id="PS00622">
    <property type="entry name" value="HTH_LUXR_1"/>
    <property type="match status" value="1"/>
</dbReference>
<dbReference type="InterPro" id="IPR039420">
    <property type="entry name" value="WalR-like"/>
</dbReference>
<dbReference type="InterPro" id="IPR001789">
    <property type="entry name" value="Sig_transdc_resp-reg_receiver"/>
</dbReference>
<dbReference type="PRINTS" id="PR00038">
    <property type="entry name" value="HTHLUXR"/>
</dbReference>
<evidence type="ECO:0000259" key="8">
    <source>
        <dbReference type="PROSITE" id="PS50110"/>
    </source>
</evidence>
<feature type="domain" description="Response regulatory" evidence="8">
    <location>
        <begin position="4"/>
        <end position="169"/>
    </location>
</feature>
<evidence type="ECO:0000313" key="10">
    <source>
        <dbReference type="Proteomes" id="UP001501251"/>
    </source>
</evidence>
<keyword evidence="4" id="KW-0804">Transcription</keyword>
<name>A0ABP8AXB2_9ACTN</name>
<dbReference type="SUPFAM" id="SSF46894">
    <property type="entry name" value="C-terminal effector domain of the bipartite response regulators"/>
    <property type="match status" value="1"/>
</dbReference>
<feature type="compositionally biased region" description="Low complexity" evidence="6">
    <location>
        <begin position="94"/>
        <end position="124"/>
    </location>
</feature>
<organism evidence="9 10">
    <name type="scientific">Streptosporangium oxazolinicum</name>
    <dbReference type="NCBI Taxonomy" id="909287"/>
    <lineage>
        <taxon>Bacteria</taxon>
        <taxon>Bacillati</taxon>
        <taxon>Actinomycetota</taxon>
        <taxon>Actinomycetes</taxon>
        <taxon>Streptosporangiales</taxon>
        <taxon>Streptosporangiaceae</taxon>
        <taxon>Streptosporangium</taxon>
    </lineage>
</organism>
<sequence length="266" mass="28060">MTIRVLIADDQGMVRTGFTVFLSSQPDIEVVGEAANGAEAVTRVAELRPDVVLMDVRMPVMDGLTATRHILAVPTPPPVSSGRPDPGPVASTHLSALSARPGSPASSGPSGPSGSPGDPGARPSVPKVLILTTFDLDDYVYEALRAGASGFLLKDASAQQLAEAVRVVAAGEALLAPSVTRRLIAEFARVGPSRPRGRLDDITERETEVLALIARGRSNQEIAEDLMLSEQTVKTHVGRILAKLNLRDRAQAIVHAYETGLVRPGE</sequence>
<dbReference type="PROSITE" id="PS50110">
    <property type="entry name" value="RESPONSE_REGULATORY"/>
    <property type="match status" value="1"/>
</dbReference>
<evidence type="ECO:0000256" key="3">
    <source>
        <dbReference type="ARBA" id="ARBA00023125"/>
    </source>
</evidence>
<protein>
    <submittedName>
        <fullName evidence="9">Response regulator transcription factor</fullName>
    </submittedName>
</protein>
<evidence type="ECO:0000313" key="9">
    <source>
        <dbReference type="EMBL" id="GAA4192001.1"/>
    </source>
</evidence>
<keyword evidence="1 5" id="KW-0597">Phosphoprotein</keyword>
<dbReference type="SMART" id="SM00448">
    <property type="entry name" value="REC"/>
    <property type="match status" value="1"/>
</dbReference>
<dbReference type="InterPro" id="IPR058245">
    <property type="entry name" value="NreC/VraR/RcsB-like_REC"/>
</dbReference>
<evidence type="ECO:0000256" key="4">
    <source>
        <dbReference type="ARBA" id="ARBA00023163"/>
    </source>
</evidence>
<gene>
    <name evidence="9" type="ORF">GCM10022252_32710</name>
</gene>
<dbReference type="SUPFAM" id="SSF52172">
    <property type="entry name" value="CheY-like"/>
    <property type="match status" value="2"/>
</dbReference>
<comment type="caution">
    <text evidence="9">The sequence shown here is derived from an EMBL/GenBank/DDBJ whole genome shotgun (WGS) entry which is preliminary data.</text>
</comment>
<feature type="region of interest" description="Disordered" evidence="6">
    <location>
        <begin position="72"/>
        <end position="124"/>
    </location>
</feature>
<dbReference type="PANTHER" id="PTHR43214:SF24">
    <property type="entry name" value="TRANSCRIPTIONAL REGULATORY PROTEIN NARL-RELATED"/>
    <property type="match status" value="1"/>
</dbReference>
<evidence type="ECO:0000256" key="5">
    <source>
        <dbReference type="PROSITE-ProRule" id="PRU00169"/>
    </source>
</evidence>
<evidence type="ECO:0000256" key="6">
    <source>
        <dbReference type="SAM" id="MobiDB-lite"/>
    </source>
</evidence>
<dbReference type="InterPro" id="IPR016032">
    <property type="entry name" value="Sig_transdc_resp-reg_C-effctor"/>
</dbReference>
<evidence type="ECO:0000259" key="7">
    <source>
        <dbReference type="PROSITE" id="PS50043"/>
    </source>
</evidence>
<feature type="modified residue" description="4-aspartylphosphate" evidence="5">
    <location>
        <position position="55"/>
    </location>
</feature>
<dbReference type="PROSITE" id="PS50043">
    <property type="entry name" value="HTH_LUXR_2"/>
    <property type="match status" value="1"/>
</dbReference>
<proteinExistence type="predicted"/>
<dbReference type="Pfam" id="PF00196">
    <property type="entry name" value="GerE"/>
    <property type="match status" value="1"/>
</dbReference>
<feature type="domain" description="HTH luxR-type" evidence="7">
    <location>
        <begin position="195"/>
        <end position="260"/>
    </location>
</feature>
<evidence type="ECO:0000256" key="2">
    <source>
        <dbReference type="ARBA" id="ARBA00023015"/>
    </source>
</evidence>
<evidence type="ECO:0000256" key="1">
    <source>
        <dbReference type="ARBA" id="ARBA00022553"/>
    </source>
</evidence>
<dbReference type="CDD" id="cd17535">
    <property type="entry name" value="REC_NarL-like"/>
    <property type="match status" value="1"/>
</dbReference>
<dbReference type="Proteomes" id="UP001501251">
    <property type="component" value="Unassembled WGS sequence"/>
</dbReference>
<keyword evidence="2" id="KW-0805">Transcription regulation</keyword>
<dbReference type="RefSeq" id="WP_344918727.1">
    <property type="nucleotide sequence ID" value="NZ_BAABAQ010000005.1"/>
</dbReference>
<dbReference type="PANTHER" id="PTHR43214">
    <property type="entry name" value="TWO-COMPONENT RESPONSE REGULATOR"/>
    <property type="match status" value="1"/>
</dbReference>
<dbReference type="InterPro" id="IPR011006">
    <property type="entry name" value="CheY-like_superfamily"/>
</dbReference>
<dbReference type="Pfam" id="PF00072">
    <property type="entry name" value="Response_reg"/>
    <property type="match status" value="1"/>
</dbReference>
<reference evidence="10" key="1">
    <citation type="journal article" date="2019" name="Int. J. Syst. Evol. Microbiol.">
        <title>The Global Catalogue of Microorganisms (GCM) 10K type strain sequencing project: providing services to taxonomists for standard genome sequencing and annotation.</title>
        <authorList>
            <consortium name="The Broad Institute Genomics Platform"/>
            <consortium name="The Broad Institute Genome Sequencing Center for Infectious Disease"/>
            <person name="Wu L."/>
            <person name="Ma J."/>
        </authorList>
    </citation>
    <scope>NUCLEOTIDE SEQUENCE [LARGE SCALE GENOMIC DNA]</scope>
    <source>
        <strain evidence="10">JCM 17388</strain>
    </source>
</reference>
<accession>A0ABP8AXB2</accession>